<evidence type="ECO:0000256" key="4">
    <source>
        <dbReference type="HAMAP-Rule" id="MF_00171"/>
    </source>
</evidence>
<keyword evidence="2 4" id="KW-0819">tRNA processing</keyword>
<feature type="domain" description="Pseudouridine synthase I TruA alpha/beta" evidence="8">
    <location>
        <begin position="160"/>
        <end position="254"/>
    </location>
</feature>
<dbReference type="SUPFAM" id="SSF55120">
    <property type="entry name" value="Pseudouridine synthase"/>
    <property type="match status" value="1"/>
</dbReference>
<comment type="catalytic activity">
    <reaction evidence="4 7">
        <text>uridine(38/39/40) in tRNA = pseudouridine(38/39/40) in tRNA</text>
        <dbReference type="Rhea" id="RHEA:22376"/>
        <dbReference type="Rhea" id="RHEA-COMP:10085"/>
        <dbReference type="Rhea" id="RHEA-COMP:10087"/>
        <dbReference type="ChEBI" id="CHEBI:65314"/>
        <dbReference type="ChEBI" id="CHEBI:65315"/>
        <dbReference type="EC" id="5.4.99.12"/>
    </reaction>
</comment>
<protein>
    <recommendedName>
        <fullName evidence="4">tRNA pseudouridine synthase A</fullName>
        <ecNumber evidence="4">5.4.99.12</ecNumber>
    </recommendedName>
    <alternativeName>
        <fullName evidence="4">tRNA pseudouridine(38-40) synthase</fullName>
    </alternativeName>
    <alternativeName>
        <fullName evidence="4">tRNA pseudouridylate synthase I</fullName>
    </alternativeName>
    <alternativeName>
        <fullName evidence="4">tRNA-uridine isomerase I</fullName>
    </alternativeName>
</protein>
<feature type="binding site" evidence="4 6">
    <location>
        <position position="121"/>
    </location>
    <ligand>
        <name>substrate</name>
    </ligand>
</feature>
<dbReference type="Gene3D" id="3.30.70.660">
    <property type="entry name" value="Pseudouridine synthase I, catalytic domain, C-terminal subdomain"/>
    <property type="match status" value="1"/>
</dbReference>
<proteinExistence type="inferred from homology"/>
<evidence type="ECO:0000256" key="7">
    <source>
        <dbReference type="RuleBase" id="RU003792"/>
    </source>
</evidence>
<evidence type="ECO:0000313" key="9">
    <source>
        <dbReference type="EMBL" id="TDW98995.1"/>
    </source>
</evidence>
<accession>A0A4R8DMS8</accession>
<gene>
    <name evidence="4" type="primary">truA</name>
    <name evidence="9" type="ORF">EDB95_0001</name>
</gene>
<evidence type="ECO:0000313" key="10">
    <source>
        <dbReference type="Proteomes" id="UP000294498"/>
    </source>
</evidence>
<dbReference type="CDD" id="cd02570">
    <property type="entry name" value="PseudoU_synth_EcTruA"/>
    <property type="match status" value="1"/>
</dbReference>
<dbReference type="RefSeq" id="WP_133989338.1">
    <property type="nucleotide sequence ID" value="NZ_SODV01000001.1"/>
</dbReference>
<dbReference type="AlphaFoldDB" id="A0A4R8DMS8"/>
<comment type="caution">
    <text evidence="9">The sequence shown here is derived from an EMBL/GenBank/DDBJ whole genome shotgun (WGS) entry which is preliminary data.</text>
</comment>
<dbReference type="OrthoDB" id="9811823at2"/>
<reference evidence="9 10" key="1">
    <citation type="submission" date="2019-03" db="EMBL/GenBank/DDBJ databases">
        <title>Genomic Encyclopedia of Type Strains, Phase IV (KMG-IV): sequencing the most valuable type-strain genomes for metagenomic binning, comparative biology and taxonomic classification.</title>
        <authorList>
            <person name="Goeker M."/>
        </authorList>
    </citation>
    <scope>NUCLEOTIDE SEQUENCE [LARGE SCALE GENOMIC DNA]</scope>
    <source>
        <strain evidence="9 10">DSM 100059</strain>
    </source>
</reference>
<evidence type="ECO:0000259" key="8">
    <source>
        <dbReference type="Pfam" id="PF01416"/>
    </source>
</evidence>
<dbReference type="PIRSF" id="PIRSF001430">
    <property type="entry name" value="tRNA_psdUrid_synth"/>
    <property type="match status" value="1"/>
</dbReference>
<keyword evidence="10" id="KW-1185">Reference proteome</keyword>
<dbReference type="InterPro" id="IPR020094">
    <property type="entry name" value="TruA/RsuA/RluB/E/F_N"/>
</dbReference>
<sequence>MTRFFLQVAYKGTRFSGSQIQENALTVQFELEKALQVFFRTPIGLTGSSRTDAGVHALENFYHFDLDAEALGEGHPWLQPGGRERSLYNLNAILPPDVVARGVYPVAGDAHSRFHALSREYHYYVYRAKDPFLDDRGYYYPYQMDPDGLRAAAAIVLEHTDFSSFSKRGAQHRTPLCVIEESRWETVGATWCYTVRANRFLRGMVRGLVATMLQVGRGKLSVDGFREVILAADPRRADFTAPGHGLFLARVRYPEGLLDGGSSHIDP</sequence>
<dbReference type="GO" id="GO:0003723">
    <property type="term" value="F:RNA binding"/>
    <property type="evidence" value="ECO:0007669"/>
    <property type="project" value="InterPro"/>
</dbReference>
<comment type="caution">
    <text evidence="4">Lacks conserved residue(s) required for the propagation of feature annotation.</text>
</comment>
<dbReference type="GO" id="GO:0160147">
    <property type="term" value="F:tRNA pseudouridine(38-40) synthase activity"/>
    <property type="evidence" value="ECO:0007669"/>
    <property type="project" value="UniProtKB-EC"/>
</dbReference>
<evidence type="ECO:0000256" key="3">
    <source>
        <dbReference type="ARBA" id="ARBA00023235"/>
    </source>
</evidence>
<evidence type="ECO:0000256" key="2">
    <source>
        <dbReference type="ARBA" id="ARBA00022694"/>
    </source>
</evidence>
<dbReference type="HAMAP" id="MF_00171">
    <property type="entry name" value="TruA"/>
    <property type="match status" value="1"/>
</dbReference>
<dbReference type="EMBL" id="SODV01000001">
    <property type="protein sequence ID" value="TDW98995.1"/>
    <property type="molecule type" value="Genomic_DNA"/>
</dbReference>
<dbReference type="GO" id="GO:0031119">
    <property type="term" value="P:tRNA pseudouridine synthesis"/>
    <property type="evidence" value="ECO:0007669"/>
    <property type="project" value="UniProtKB-UniRule"/>
</dbReference>
<comment type="function">
    <text evidence="4">Formation of pseudouridine at positions 38, 39 and 40 in the anticodon stem and loop of transfer RNAs.</text>
</comment>
<dbReference type="PANTHER" id="PTHR11142:SF0">
    <property type="entry name" value="TRNA PSEUDOURIDINE SYNTHASE-LIKE 1"/>
    <property type="match status" value="1"/>
</dbReference>
<dbReference type="EC" id="5.4.99.12" evidence="4"/>
<dbReference type="InterPro" id="IPR001406">
    <property type="entry name" value="PsdUridine_synth_TruA"/>
</dbReference>
<dbReference type="Pfam" id="PF01416">
    <property type="entry name" value="PseudoU_synth_1"/>
    <property type="match status" value="1"/>
</dbReference>
<name>A0A4R8DMS8_9BACT</name>
<evidence type="ECO:0000256" key="6">
    <source>
        <dbReference type="PIRSR" id="PIRSR001430-2"/>
    </source>
</evidence>
<dbReference type="InterPro" id="IPR020103">
    <property type="entry name" value="PsdUridine_synth_cat_dom_sf"/>
</dbReference>
<dbReference type="Gene3D" id="3.30.70.580">
    <property type="entry name" value="Pseudouridine synthase I, catalytic domain, N-terminal subdomain"/>
    <property type="match status" value="1"/>
</dbReference>
<feature type="active site" description="Nucleophile" evidence="4 5">
    <location>
        <position position="52"/>
    </location>
</feature>
<evidence type="ECO:0000256" key="1">
    <source>
        <dbReference type="ARBA" id="ARBA00009375"/>
    </source>
</evidence>
<dbReference type="InterPro" id="IPR020097">
    <property type="entry name" value="PsdUridine_synth_TruA_a/b_dom"/>
</dbReference>
<keyword evidence="3 4" id="KW-0413">Isomerase</keyword>
<dbReference type="InterPro" id="IPR020095">
    <property type="entry name" value="PsdUridine_synth_TruA_C"/>
</dbReference>
<comment type="similarity">
    <text evidence="1 4 7">Belongs to the tRNA pseudouridine synthase TruA family.</text>
</comment>
<comment type="subunit">
    <text evidence="4">Homodimer.</text>
</comment>
<evidence type="ECO:0000256" key="5">
    <source>
        <dbReference type="PIRSR" id="PIRSR001430-1"/>
    </source>
</evidence>
<dbReference type="Proteomes" id="UP000294498">
    <property type="component" value="Unassembled WGS sequence"/>
</dbReference>
<dbReference type="PANTHER" id="PTHR11142">
    <property type="entry name" value="PSEUDOURIDYLATE SYNTHASE"/>
    <property type="match status" value="1"/>
</dbReference>
<organism evidence="9 10">
    <name type="scientific">Dinghuibacter silviterrae</name>
    <dbReference type="NCBI Taxonomy" id="1539049"/>
    <lineage>
        <taxon>Bacteria</taxon>
        <taxon>Pseudomonadati</taxon>
        <taxon>Bacteroidota</taxon>
        <taxon>Chitinophagia</taxon>
        <taxon>Chitinophagales</taxon>
        <taxon>Chitinophagaceae</taxon>
        <taxon>Dinghuibacter</taxon>
    </lineage>
</organism>